<keyword evidence="1" id="KW-0472">Membrane</keyword>
<feature type="transmembrane region" description="Helical" evidence="1">
    <location>
        <begin position="159"/>
        <end position="177"/>
    </location>
</feature>
<keyword evidence="1" id="KW-0812">Transmembrane</keyword>
<organism evidence="2 3">
    <name type="scientific">Saccharata proteae CBS 121410</name>
    <dbReference type="NCBI Taxonomy" id="1314787"/>
    <lineage>
        <taxon>Eukaryota</taxon>
        <taxon>Fungi</taxon>
        <taxon>Dikarya</taxon>
        <taxon>Ascomycota</taxon>
        <taxon>Pezizomycotina</taxon>
        <taxon>Dothideomycetes</taxon>
        <taxon>Dothideomycetes incertae sedis</taxon>
        <taxon>Botryosphaeriales</taxon>
        <taxon>Saccharataceae</taxon>
        <taxon>Saccharata</taxon>
    </lineage>
</organism>
<keyword evidence="1" id="KW-1133">Transmembrane helix</keyword>
<dbReference type="Proteomes" id="UP000799776">
    <property type="component" value="Unassembled WGS sequence"/>
</dbReference>
<evidence type="ECO:0000256" key="1">
    <source>
        <dbReference type="SAM" id="Phobius"/>
    </source>
</evidence>
<dbReference type="AlphaFoldDB" id="A0A9P4HVN3"/>
<proteinExistence type="predicted"/>
<evidence type="ECO:0000313" key="2">
    <source>
        <dbReference type="EMBL" id="KAF2086481.1"/>
    </source>
</evidence>
<evidence type="ECO:0000313" key="3">
    <source>
        <dbReference type="Proteomes" id="UP000799776"/>
    </source>
</evidence>
<name>A0A9P4HVN3_9PEZI</name>
<keyword evidence="3" id="KW-1185">Reference proteome</keyword>
<accession>A0A9P4HVN3</accession>
<protein>
    <submittedName>
        <fullName evidence="2">Uncharacterized protein</fullName>
    </submittedName>
</protein>
<gene>
    <name evidence="2" type="ORF">K490DRAFT_66673</name>
</gene>
<dbReference type="EMBL" id="ML978724">
    <property type="protein sequence ID" value="KAF2086481.1"/>
    <property type="molecule type" value="Genomic_DNA"/>
</dbReference>
<comment type="caution">
    <text evidence="2">The sequence shown here is derived from an EMBL/GenBank/DDBJ whole genome shotgun (WGS) entry which is preliminary data.</text>
</comment>
<sequence>MLADRSAVLAQLATTSRLTDVASEHLHKLTADRWDCEESWTTISSTSELLEDLRVRVEGEYPGASGSNAINHPLVAKCLSQFKQDVEAFLVDTQRPDDGRAGRHGRAVGPDDLNELADSAEWLKERLSPIIAGGTIAPSPSSKSDTTQLLQQSHIPLKILILLVAAAAVLFMLRSAVAGF</sequence>
<reference evidence="2" key="1">
    <citation type="journal article" date="2020" name="Stud. Mycol.">
        <title>101 Dothideomycetes genomes: a test case for predicting lifestyles and emergence of pathogens.</title>
        <authorList>
            <person name="Haridas S."/>
            <person name="Albert R."/>
            <person name="Binder M."/>
            <person name="Bloem J."/>
            <person name="Labutti K."/>
            <person name="Salamov A."/>
            <person name="Andreopoulos B."/>
            <person name="Baker S."/>
            <person name="Barry K."/>
            <person name="Bills G."/>
            <person name="Bluhm B."/>
            <person name="Cannon C."/>
            <person name="Castanera R."/>
            <person name="Culley D."/>
            <person name="Daum C."/>
            <person name="Ezra D."/>
            <person name="Gonzalez J."/>
            <person name="Henrissat B."/>
            <person name="Kuo A."/>
            <person name="Liang C."/>
            <person name="Lipzen A."/>
            <person name="Lutzoni F."/>
            <person name="Magnuson J."/>
            <person name="Mondo S."/>
            <person name="Nolan M."/>
            <person name="Ohm R."/>
            <person name="Pangilinan J."/>
            <person name="Park H.-J."/>
            <person name="Ramirez L."/>
            <person name="Alfaro M."/>
            <person name="Sun H."/>
            <person name="Tritt A."/>
            <person name="Yoshinaga Y."/>
            <person name="Zwiers L.-H."/>
            <person name="Turgeon B."/>
            <person name="Goodwin S."/>
            <person name="Spatafora J."/>
            <person name="Crous P."/>
            <person name="Grigoriev I."/>
        </authorList>
    </citation>
    <scope>NUCLEOTIDE SEQUENCE</scope>
    <source>
        <strain evidence="2">CBS 121410</strain>
    </source>
</reference>